<dbReference type="Proteomes" id="UP000216779">
    <property type="component" value="Unassembled WGS sequence"/>
</dbReference>
<name>A0A257T3X3_9PROT</name>
<evidence type="ECO:0000313" key="3">
    <source>
        <dbReference type="Proteomes" id="UP000216779"/>
    </source>
</evidence>
<feature type="coiled-coil region" evidence="1">
    <location>
        <begin position="62"/>
        <end position="89"/>
    </location>
</feature>
<dbReference type="AlphaFoldDB" id="A0A257T3X3"/>
<sequence length="106" mass="11467">MTLKPGEQVIKTSTLAALQAQIAALEKATPVTASTASCVSEKAEAASLSKQLADARAGDPGYQKLEARANDLQNRLAESRQREMVLRKKLDELVQIEKNARLPQGH</sequence>
<comment type="caution">
    <text evidence="2">The sequence shown here is derived from an EMBL/GenBank/DDBJ whole genome shotgun (WGS) entry which is preliminary data.</text>
</comment>
<gene>
    <name evidence="2" type="ORF">B7Z70_08140</name>
</gene>
<accession>A0A257T3X3</accession>
<evidence type="ECO:0000313" key="2">
    <source>
        <dbReference type="EMBL" id="OYV80027.1"/>
    </source>
</evidence>
<reference evidence="2 3" key="1">
    <citation type="submission" date="2017-03" db="EMBL/GenBank/DDBJ databases">
        <title>Lifting the veil on microbial sulfur biogeochemistry in mining wastewaters.</title>
        <authorList>
            <person name="Kantor R.S."/>
            <person name="Colenbrander Nelson T."/>
            <person name="Marshall S."/>
            <person name="Bennett D."/>
            <person name="Apte S."/>
            <person name="Camacho D."/>
            <person name="Thomas B.C."/>
            <person name="Warren L.A."/>
            <person name="Banfield J.F."/>
        </authorList>
    </citation>
    <scope>NUCLEOTIDE SEQUENCE [LARGE SCALE GENOMIC DNA]</scope>
    <source>
        <strain evidence="2">21-59-9</strain>
    </source>
</reference>
<organism evidence="2 3">
    <name type="scientific">Acidithiobacillus ferrivorans</name>
    <dbReference type="NCBI Taxonomy" id="160808"/>
    <lineage>
        <taxon>Bacteria</taxon>
        <taxon>Pseudomonadati</taxon>
        <taxon>Pseudomonadota</taxon>
        <taxon>Acidithiobacillia</taxon>
        <taxon>Acidithiobacillales</taxon>
        <taxon>Acidithiobacillaceae</taxon>
        <taxon>Acidithiobacillus</taxon>
    </lineage>
</organism>
<dbReference type="EMBL" id="NCBC01000278">
    <property type="protein sequence ID" value="OYV80027.1"/>
    <property type="molecule type" value="Genomic_DNA"/>
</dbReference>
<keyword evidence="1" id="KW-0175">Coiled coil</keyword>
<protein>
    <submittedName>
        <fullName evidence="2">Uncharacterized protein</fullName>
    </submittedName>
</protein>
<proteinExistence type="predicted"/>
<evidence type="ECO:0000256" key="1">
    <source>
        <dbReference type="SAM" id="Coils"/>
    </source>
</evidence>